<sequence length="220" mass="24563">MGEWYSFEGKPYLTWPRGCDVCAPLAIWAVHGIAPDPFMRRGAFYHSAAYLSAKASTLRALKRLVQRGLLTVPLEGFYLLTGAGIDVGAACEFAPAGLDIALDVFCVRPGERRSLDRVRDLLALSLPAHAIEWLDRIPTWRRPDAIDRYGMSEWRSDWPNANRKIKFPRITVSASRERQLLVRIADSGPAEFRTRIAVSNVAGMSTLVDTDNRYRDGGPS</sequence>
<dbReference type="STRING" id="754502.BJG93_24520"/>
<name>A0A1I9YQP3_9BURK</name>
<dbReference type="EMBL" id="CP017562">
    <property type="protein sequence ID" value="APA88516.2"/>
    <property type="molecule type" value="Genomic_DNA"/>
</dbReference>
<reference evidence="1" key="2">
    <citation type="submission" date="2021-06" db="EMBL/GenBank/DDBJ databases">
        <authorList>
            <person name="Rogers T.H."/>
            <person name="Ramsay J.P."/>
            <person name="Wang P."/>
            <person name="Terpolilli J."/>
        </authorList>
    </citation>
    <scope>NUCLEOTIDE SEQUENCE [LARGE SCALE GENOMIC DNA]</scope>
    <source>
        <strain evidence="1">WSM5005</strain>
    </source>
</reference>
<dbReference type="AlphaFoldDB" id="A0A1I9YQP3"/>
<gene>
    <name evidence="1" type="ORF">BJG93_24520</name>
</gene>
<accession>A0A1I9YQP3</accession>
<dbReference type="RefSeq" id="WP_154671756.1">
    <property type="nucleotide sequence ID" value="NZ_CP017562.2"/>
</dbReference>
<dbReference type="Proteomes" id="UP000179860">
    <property type="component" value="Chromosome 2"/>
</dbReference>
<organism evidence="1 2">
    <name type="scientific">Paraburkholderia sprentiae WSM5005</name>
    <dbReference type="NCBI Taxonomy" id="754502"/>
    <lineage>
        <taxon>Bacteria</taxon>
        <taxon>Pseudomonadati</taxon>
        <taxon>Pseudomonadota</taxon>
        <taxon>Betaproteobacteria</taxon>
        <taxon>Burkholderiales</taxon>
        <taxon>Burkholderiaceae</taxon>
        <taxon>Paraburkholderia</taxon>
    </lineage>
</organism>
<evidence type="ECO:0000313" key="2">
    <source>
        <dbReference type="Proteomes" id="UP000179860"/>
    </source>
</evidence>
<evidence type="ECO:0000313" key="1">
    <source>
        <dbReference type="EMBL" id="APA88516.2"/>
    </source>
</evidence>
<reference evidence="1" key="1">
    <citation type="submission" date="2016-09" db="EMBL/GenBank/DDBJ databases">
        <title>The Complete Genome of Burkholderia sprentiae wsm5005.</title>
        <authorList>
            <person name="De Meyer S."/>
            <person name="Wang P."/>
            <person name="Terpolilli J."/>
        </authorList>
    </citation>
    <scope>NUCLEOTIDE SEQUENCE [LARGE SCALE GENOMIC DNA]</scope>
    <source>
        <strain evidence="1">WSM5005</strain>
    </source>
</reference>
<keyword evidence="2" id="KW-1185">Reference proteome</keyword>
<dbReference type="KEGG" id="pspw:BJG93_24520"/>
<proteinExistence type="predicted"/>
<protein>
    <submittedName>
        <fullName evidence="1">Uncharacterized protein</fullName>
    </submittedName>
</protein>